<keyword evidence="2" id="KW-1185">Reference proteome</keyword>
<sequence length="56" mass="6127">MQKQGAAKFYSAVAHLPGKLFTLQRRAKGSNPNPPNIVIRDIVARSGRSISIIPVR</sequence>
<dbReference type="AlphaFoldDB" id="A0A2Z5FUA9"/>
<gene>
    <name evidence="1" type="ORF">ACPOL_1080</name>
</gene>
<name>A0A2Z5FUA9_9BACT</name>
<protein>
    <submittedName>
        <fullName evidence="1">Uncharacterized protein</fullName>
    </submittedName>
</protein>
<organism evidence="1 2">
    <name type="scientific">Acidisarcina polymorpha</name>
    <dbReference type="NCBI Taxonomy" id="2211140"/>
    <lineage>
        <taxon>Bacteria</taxon>
        <taxon>Pseudomonadati</taxon>
        <taxon>Acidobacteriota</taxon>
        <taxon>Terriglobia</taxon>
        <taxon>Terriglobales</taxon>
        <taxon>Acidobacteriaceae</taxon>
        <taxon>Acidisarcina</taxon>
    </lineage>
</organism>
<reference evidence="1 2" key="1">
    <citation type="journal article" date="2018" name="Front. Microbiol.">
        <title>Hydrolytic Capabilities as a Key to Environmental Success: Chitinolytic and Cellulolytic Acidobacteria From Acidic Sub-arctic Soils and Boreal Peatlands.</title>
        <authorList>
            <person name="Belova S.E."/>
            <person name="Ravin N.V."/>
            <person name="Pankratov T.A."/>
            <person name="Rakitin A.L."/>
            <person name="Ivanova A.A."/>
            <person name="Beletsky A.V."/>
            <person name="Mardanov A.V."/>
            <person name="Sinninghe Damste J.S."/>
            <person name="Dedysh S.N."/>
        </authorList>
    </citation>
    <scope>NUCLEOTIDE SEQUENCE [LARGE SCALE GENOMIC DNA]</scope>
    <source>
        <strain evidence="1 2">SBC82</strain>
    </source>
</reference>
<evidence type="ECO:0000313" key="1">
    <source>
        <dbReference type="EMBL" id="AXC10431.1"/>
    </source>
</evidence>
<dbReference type="KEGG" id="abas:ACPOL_1080"/>
<proteinExistence type="predicted"/>
<dbReference type="Proteomes" id="UP000253606">
    <property type="component" value="Chromosome"/>
</dbReference>
<dbReference type="EMBL" id="CP030840">
    <property type="protein sequence ID" value="AXC10431.1"/>
    <property type="molecule type" value="Genomic_DNA"/>
</dbReference>
<accession>A0A2Z5FUA9</accession>
<evidence type="ECO:0000313" key="2">
    <source>
        <dbReference type="Proteomes" id="UP000253606"/>
    </source>
</evidence>